<dbReference type="InterPro" id="IPR011598">
    <property type="entry name" value="bHLH_dom"/>
</dbReference>
<dbReference type="OMA" id="INCEELS"/>
<keyword evidence="6" id="KW-0175">Coiled coil</keyword>
<evidence type="ECO:0000256" key="5">
    <source>
        <dbReference type="ARBA" id="ARBA00023242"/>
    </source>
</evidence>
<dbReference type="Proteomes" id="UP000241394">
    <property type="component" value="Chromosome LG3"/>
</dbReference>
<dbReference type="GO" id="GO:0000977">
    <property type="term" value="F:RNA polymerase II transcription regulatory region sequence-specific DNA binding"/>
    <property type="evidence" value="ECO:0007669"/>
    <property type="project" value="TreeGrafter"/>
</dbReference>
<dbReference type="STRING" id="1590841.A0A2R6RU15"/>
<dbReference type="Gene3D" id="4.10.280.10">
    <property type="entry name" value="Helix-loop-helix DNA-binding domain"/>
    <property type="match status" value="1"/>
</dbReference>
<dbReference type="Pfam" id="PF00010">
    <property type="entry name" value="HLH"/>
    <property type="match status" value="1"/>
</dbReference>
<dbReference type="InterPro" id="IPR036638">
    <property type="entry name" value="HLH_DNA-bd_sf"/>
</dbReference>
<dbReference type="AlphaFoldDB" id="A0A2R6RU15"/>
<reference evidence="8 9" key="1">
    <citation type="submission" date="2017-07" db="EMBL/GenBank/DDBJ databases">
        <title>An improved, manually edited Actinidia chinensis var. chinensis (kiwifruit) genome highlights the challenges associated with draft genomes and gene prediction in plants.</title>
        <authorList>
            <person name="Pilkington S."/>
            <person name="Crowhurst R."/>
            <person name="Hilario E."/>
            <person name="Nardozza S."/>
            <person name="Fraser L."/>
            <person name="Peng Y."/>
            <person name="Gunaseelan K."/>
            <person name="Simpson R."/>
            <person name="Tahir J."/>
            <person name="Deroles S."/>
            <person name="Templeton K."/>
            <person name="Luo Z."/>
            <person name="Davy M."/>
            <person name="Cheng C."/>
            <person name="Mcneilage M."/>
            <person name="Scaglione D."/>
            <person name="Liu Y."/>
            <person name="Zhang Q."/>
            <person name="Datson P."/>
            <person name="De Silva N."/>
            <person name="Gardiner S."/>
            <person name="Bassett H."/>
            <person name="Chagne D."/>
            <person name="Mccallum J."/>
            <person name="Dzierzon H."/>
            <person name="Deng C."/>
            <person name="Wang Y.-Y."/>
            <person name="Barron N."/>
            <person name="Manako K."/>
            <person name="Bowen J."/>
            <person name="Foster T."/>
            <person name="Erridge Z."/>
            <person name="Tiffin H."/>
            <person name="Waite C."/>
            <person name="Davies K."/>
            <person name="Grierson E."/>
            <person name="Laing W."/>
            <person name="Kirk R."/>
            <person name="Chen X."/>
            <person name="Wood M."/>
            <person name="Montefiori M."/>
            <person name="Brummell D."/>
            <person name="Schwinn K."/>
            <person name="Catanach A."/>
            <person name="Fullerton C."/>
            <person name="Li D."/>
            <person name="Meiyalaghan S."/>
            <person name="Nieuwenhuizen N."/>
            <person name="Read N."/>
            <person name="Prakash R."/>
            <person name="Hunter D."/>
            <person name="Zhang H."/>
            <person name="Mckenzie M."/>
            <person name="Knabel M."/>
            <person name="Harris A."/>
            <person name="Allan A."/>
            <person name="Chen A."/>
            <person name="Janssen B."/>
            <person name="Plunkett B."/>
            <person name="Dwamena C."/>
            <person name="Voogd C."/>
            <person name="Leif D."/>
            <person name="Lafferty D."/>
            <person name="Souleyre E."/>
            <person name="Varkonyi-Gasic E."/>
            <person name="Gambi F."/>
            <person name="Hanley J."/>
            <person name="Yao J.-L."/>
            <person name="Cheung J."/>
            <person name="David K."/>
            <person name="Warren B."/>
            <person name="Marsh K."/>
            <person name="Snowden K."/>
            <person name="Lin-Wang K."/>
            <person name="Brian L."/>
            <person name="Martinez-Sanchez M."/>
            <person name="Wang M."/>
            <person name="Ileperuma N."/>
            <person name="Macnee N."/>
            <person name="Campin R."/>
            <person name="Mcatee P."/>
            <person name="Drummond R."/>
            <person name="Espley R."/>
            <person name="Ireland H."/>
            <person name="Wu R."/>
            <person name="Atkinson R."/>
            <person name="Karunairetnam S."/>
            <person name="Bulley S."/>
            <person name="Chunkath S."/>
            <person name="Hanley Z."/>
            <person name="Storey R."/>
            <person name="Thrimawithana A."/>
            <person name="Thomson S."/>
            <person name="David C."/>
            <person name="Testolin R."/>
        </authorList>
    </citation>
    <scope>NUCLEOTIDE SEQUENCE [LARGE SCALE GENOMIC DNA]</scope>
    <source>
        <strain evidence="9">cv. Red5</strain>
        <tissue evidence="8">Young leaf</tissue>
    </source>
</reference>
<dbReference type="SMART" id="SM00353">
    <property type="entry name" value="HLH"/>
    <property type="match status" value="1"/>
</dbReference>
<dbReference type="InParanoid" id="A0A2R6RU15"/>
<dbReference type="PROSITE" id="PS50888">
    <property type="entry name" value="BHLH"/>
    <property type="match status" value="1"/>
</dbReference>
<dbReference type="GO" id="GO:0090575">
    <property type="term" value="C:RNA polymerase II transcription regulator complex"/>
    <property type="evidence" value="ECO:0007669"/>
    <property type="project" value="TreeGrafter"/>
</dbReference>
<reference evidence="9" key="2">
    <citation type="journal article" date="2018" name="BMC Genomics">
        <title>A manually annotated Actinidia chinensis var. chinensis (kiwifruit) genome highlights the challenges associated with draft genomes and gene prediction in plants.</title>
        <authorList>
            <person name="Pilkington S.M."/>
            <person name="Crowhurst R."/>
            <person name="Hilario E."/>
            <person name="Nardozza S."/>
            <person name="Fraser L."/>
            <person name="Peng Y."/>
            <person name="Gunaseelan K."/>
            <person name="Simpson R."/>
            <person name="Tahir J."/>
            <person name="Deroles S.C."/>
            <person name="Templeton K."/>
            <person name="Luo Z."/>
            <person name="Davy M."/>
            <person name="Cheng C."/>
            <person name="McNeilage M."/>
            <person name="Scaglione D."/>
            <person name="Liu Y."/>
            <person name="Zhang Q."/>
            <person name="Datson P."/>
            <person name="De Silva N."/>
            <person name="Gardiner S.E."/>
            <person name="Bassett H."/>
            <person name="Chagne D."/>
            <person name="McCallum J."/>
            <person name="Dzierzon H."/>
            <person name="Deng C."/>
            <person name="Wang Y.Y."/>
            <person name="Barron L."/>
            <person name="Manako K."/>
            <person name="Bowen J."/>
            <person name="Foster T.M."/>
            <person name="Erridge Z.A."/>
            <person name="Tiffin H."/>
            <person name="Waite C.N."/>
            <person name="Davies K.M."/>
            <person name="Grierson E.P."/>
            <person name="Laing W.A."/>
            <person name="Kirk R."/>
            <person name="Chen X."/>
            <person name="Wood M."/>
            <person name="Montefiori M."/>
            <person name="Brummell D.A."/>
            <person name="Schwinn K.E."/>
            <person name="Catanach A."/>
            <person name="Fullerton C."/>
            <person name="Li D."/>
            <person name="Meiyalaghan S."/>
            <person name="Nieuwenhuizen N."/>
            <person name="Read N."/>
            <person name="Prakash R."/>
            <person name="Hunter D."/>
            <person name="Zhang H."/>
            <person name="McKenzie M."/>
            <person name="Knabel M."/>
            <person name="Harris A."/>
            <person name="Allan A.C."/>
            <person name="Gleave A."/>
            <person name="Chen A."/>
            <person name="Janssen B.J."/>
            <person name="Plunkett B."/>
            <person name="Ampomah-Dwamena C."/>
            <person name="Voogd C."/>
            <person name="Leif D."/>
            <person name="Lafferty D."/>
            <person name="Souleyre E.J.F."/>
            <person name="Varkonyi-Gasic E."/>
            <person name="Gambi F."/>
            <person name="Hanley J."/>
            <person name="Yao J.L."/>
            <person name="Cheung J."/>
            <person name="David K.M."/>
            <person name="Warren B."/>
            <person name="Marsh K."/>
            <person name="Snowden K.C."/>
            <person name="Lin-Wang K."/>
            <person name="Brian L."/>
            <person name="Martinez-Sanchez M."/>
            <person name="Wang M."/>
            <person name="Ileperuma N."/>
            <person name="Macnee N."/>
            <person name="Campin R."/>
            <person name="McAtee P."/>
            <person name="Drummond R.S.M."/>
            <person name="Espley R.V."/>
            <person name="Ireland H.S."/>
            <person name="Wu R."/>
            <person name="Atkinson R.G."/>
            <person name="Karunairetnam S."/>
            <person name="Bulley S."/>
            <person name="Chunkath S."/>
            <person name="Hanley Z."/>
            <person name="Storey R."/>
            <person name="Thrimawithana A.H."/>
            <person name="Thomson S."/>
            <person name="David C."/>
            <person name="Testolin R."/>
            <person name="Huang H."/>
            <person name="Hellens R.P."/>
            <person name="Schaffer R.J."/>
        </authorList>
    </citation>
    <scope>NUCLEOTIDE SEQUENCE [LARGE SCALE GENOMIC DNA]</scope>
    <source>
        <strain evidence="9">cv. Red5</strain>
    </source>
</reference>
<comment type="subcellular location">
    <subcellularLocation>
        <location evidence="1">Nucleus</location>
    </subcellularLocation>
</comment>
<keyword evidence="5" id="KW-0539">Nucleus</keyword>
<feature type="domain" description="BHLH" evidence="7">
    <location>
        <begin position="74"/>
        <end position="126"/>
    </location>
</feature>
<dbReference type="GO" id="GO:0000981">
    <property type="term" value="F:DNA-binding transcription factor activity, RNA polymerase II-specific"/>
    <property type="evidence" value="ECO:0007669"/>
    <property type="project" value="TreeGrafter"/>
</dbReference>
<dbReference type="FunFam" id="4.10.280.10:FF:000074">
    <property type="entry name" value="Transcription factor ORG2"/>
    <property type="match status" value="1"/>
</dbReference>
<proteinExistence type="predicted"/>
<evidence type="ECO:0000256" key="6">
    <source>
        <dbReference type="SAM" id="Coils"/>
    </source>
</evidence>
<dbReference type="FunCoup" id="A0A2R6RU15">
    <property type="interactions" value="162"/>
</dbReference>
<feature type="coiled-coil region" evidence="6">
    <location>
        <begin position="123"/>
        <end position="157"/>
    </location>
</feature>
<gene>
    <name evidence="8" type="ORF">CEY00_Acc03911</name>
</gene>
<evidence type="ECO:0000259" key="7">
    <source>
        <dbReference type="PROSITE" id="PS50888"/>
    </source>
</evidence>
<evidence type="ECO:0000256" key="4">
    <source>
        <dbReference type="ARBA" id="ARBA00023163"/>
    </source>
</evidence>
<dbReference type="SMR" id="A0A2R6RU15"/>
<evidence type="ECO:0000313" key="8">
    <source>
        <dbReference type="EMBL" id="PSS33524.1"/>
    </source>
</evidence>
<dbReference type="PANTHER" id="PTHR13935">
    <property type="entry name" value="ACHAETE-SCUTE TRANSCRIPTION FACTOR-RELATED"/>
    <property type="match status" value="1"/>
</dbReference>
<dbReference type="Gramene" id="PSS33524">
    <property type="protein sequence ID" value="PSS33524"/>
    <property type="gene ID" value="CEY00_Acc03911"/>
</dbReference>
<accession>A0A2R6RU15</accession>
<dbReference type="PANTHER" id="PTHR13935:SF41">
    <property type="entry name" value="TRANSCRIPTION FACTOR ORG2-RELATED"/>
    <property type="match status" value="1"/>
</dbReference>
<dbReference type="GO" id="GO:0046983">
    <property type="term" value="F:protein dimerization activity"/>
    <property type="evidence" value="ECO:0007669"/>
    <property type="project" value="InterPro"/>
</dbReference>
<dbReference type="OrthoDB" id="6106870at2759"/>
<evidence type="ECO:0000256" key="3">
    <source>
        <dbReference type="ARBA" id="ARBA00023125"/>
    </source>
</evidence>
<dbReference type="EMBL" id="NKQK01000003">
    <property type="protein sequence ID" value="PSS33524.1"/>
    <property type="molecule type" value="Genomic_DNA"/>
</dbReference>
<dbReference type="GO" id="GO:0010106">
    <property type="term" value="P:cellular response to iron ion starvation"/>
    <property type="evidence" value="ECO:0007669"/>
    <property type="project" value="UniProtKB-ARBA"/>
</dbReference>
<evidence type="ECO:0000256" key="1">
    <source>
        <dbReference type="ARBA" id="ARBA00004123"/>
    </source>
</evidence>
<evidence type="ECO:0000313" key="9">
    <source>
        <dbReference type="Proteomes" id="UP000241394"/>
    </source>
</evidence>
<comment type="caution">
    <text evidence="8">The sequence shown here is derived from an EMBL/GenBank/DDBJ whole genome shotgun (WGS) entry which is preliminary data.</text>
</comment>
<keyword evidence="9" id="KW-1185">Reference proteome</keyword>
<dbReference type="InterPro" id="IPR015660">
    <property type="entry name" value="MASH1/Ascl1a-like"/>
</dbReference>
<keyword evidence="4" id="KW-0804">Transcription</keyword>
<keyword evidence="3" id="KW-0238">DNA-binding</keyword>
<protein>
    <submittedName>
        <fullName evidence="8">Transcription factor like</fullName>
    </submittedName>
</protein>
<sequence>MLALSPPLFSTFGWPLEDPISHDQQNNNYNNNNNIIYRETEATSDQSFFLSQAIDGLGGFKCNSNEVMGDETMAKKLNHNASERDRRKRINSLYSSLRSLLPAADQMKKLSIPATVSRVLKYIPELQREVEGLIHKKEELTSRINSRQEDLVTLESRRKCMTRSSISAISLSPMGEREVVIQICTLKAKKNPLSDVMLNLEEDGLLLLNASCFETFGERVFYNLHFQVQGAQKIEFEVLREKLLSFYEKREEAFI</sequence>
<dbReference type="SUPFAM" id="SSF47459">
    <property type="entry name" value="HLH, helix-loop-helix DNA-binding domain"/>
    <property type="match status" value="1"/>
</dbReference>
<keyword evidence="2" id="KW-0805">Transcription regulation</keyword>
<name>A0A2R6RU15_ACTCC</name>
<evidence type="ECO:0000256" key="2">
    <source>
        <dbReference type="ARBA" id="ARBA00023015"/>
    </source>
</evidence>
<organism evidence="8 9">
    <name type="scientific">Actinidia chinensis var. chinensis</name>
    <name type="common">Chinese soft-hair kiwi</name>
    <dbReference type="NCBI Taxonomy" id="1590841"/>
    <lineage>
        <taxon>Eukaryota</taxon>
        <taxon>Viridiplantae</taxon>
        <taxon>Streptophyta</taxon>
        <taxon>Embryophyta</taxon>
        <taxon>Tracheophyta</taxon>
        <taxon>Spermatophyta</taxon>
        <taxon>Magnoliopsida</taxon>
        <taxon>eudicotyledons</taxon>
        <taxon>Gunneridae</taxon>
        <taxon>Pentapetalae</taxon>
        <taxon>asterids</taxon>
        <taxon>Ericales</taxon>
        <taxon>Actinidiaceae</taxon>
        <taxon>Actinidia</taxon>
    </lineage>
</organism>